<dbReference type="AlphaFoldDB" id="A0A1F4S7B6"/>
<evidence type="ECO:0000256" key="9">
    <source>
        <dbReference type="ARBA" id="ARBA00023136"/>
    </source>
</evidence>
<keyword evidence="9" id="KW-0472">Membrane</keyword>
<comment type="subcellular location">
    <subcellularLocation>
        <location evidence="1">Cell membrane</location>
        <topology evidence="1">Peripheral membrane protein</topology>
        <orientation evidence="1">Cytoplasmic side</orientation>
    </subcellularLocation>
</comment>
<keyword evidence="4" id="KW-0813">Transport</keyword>
<proteinExistence type="inferred from homology"/>
<reference evidence="12 13" key="1">
    <citation type="journal article" date="2016" name="Nat. Commun.">
        <title>Thousands of microbial genomes shed light on interconnected biogeochemical processes in an aquifer system.</title>
        <authorList>
            <person name="Anantharaman K."/>
            <person name="Brown C.T."/>
            <person name="Hug L.A."/>
            <person name="Sharon I."/>
            <person name="Castelle C.J."/>
            <person name="Probst A.J."/>
            <person name="Thomas B.C."/>
            <person name="Singh A."/>
            <person name="Wilkins M.J."/>
            <person name="Karaoz U."/>
            <person name="Brodie E.L."/>
            <person name="Williams K.H."/>
            <person name="Hubbard S.S."/>
            <person name="Banfield J.F."/>
        </authorList>
    </citation>
    <scope>NUCLEOTIDE SEQUENCE [LARGE SCALE GENOMIC DNA]</scope>
</reference>
<comment type="caution">
    <text evidence="12">The sequence shown here is derived from an EMBL/GenBank/DDBJ whole genome shotgun (WGS) entry which is preliminary data.</text>
</comment>
<dbReference type="Pfam" id="PF02050">
    <property type="entry name" value="FliJ"/>
    <property type="match status" value="1"/>
</dbReference>
<evidence type="ECO:0000256" key="11">
    <source>
        <dbReference type="SAM" id="Coils"/>
    </source>
</evidence>
<dbReference type="Proteomes" id="UP000177905">
    <property type="component" value="Unassembled WGS sequence"/>
</dbReference>
<sequence>MARKIKAGKFKYTLETVLKVRGIREKKEQEKFAEKNREYIKEKKKEDELRDEKKDQENTLRKVFKSGPISDFGEVMRRHSHLGILKEDIEKQVEKVIDASKKLEKQREQLVKSMKDKKIMEKDKDNTKKKHTKLMQDLELKFLDEIATQRFQRDQREKS</sequence>
<evidence type="ECO:0000256" key="2">
    <source>
        <dbReference type="ARBA" id="ARBA00010004"/>
    </source>
</evidence>
<dbReference type="GO" id="GO:0071973">
    <property type="term" value="P:bacterial-type flagellum-dependent cell motility"/>
    <property type="evidence" value="ECO:0007669"/>
    <property type="project" value="InterPro"/>
</dbReference>
<evidence type="ECO:0000256" key="8">
    <source>
        <dbReference type="ARBA" id="ARBA00022927"/>
    </source>
</evidence>
<gene>
    <name evidence="12" type="ORF">A2290_04370</name>
</gene>
<evidence type="ECO:0000256" key="6">
    <source>
        <dbReference type="ARBA" id="ARBA00022500"/>
    </source>
</evidence>
<dbReference type="GO" id="GO:0015031">
    <property type="term" value="P:protein transport"/>
    <property type="evidence" value="ECO:0007669"/>
    <property type="project" value="UniProtKB-KW"/>
</dbReference>
<evidence type="ECO:0000256" key="1">
    <source>
        <dbReference type="ARBA" id="ARBA00004413"/>
    </source>
</evidence>
<accession>A0A1F4S7B6</accession>
<evidence type="ECO:0000256" key="10">
    <source>
        <dbReference type="ARBA" id="ARBA00023225"/>
    </source>
</evidence>
<keyword evidence="7" id="KW-1005">Bacterial flagellum biogenesis</keyword>
<dbReference type="EMBL" id="MEUA01000010">
    <property type="protein sequence ID" value="OGC16314.1"/>
    <property type="molecule type" value="Genomic_DNA"/>
</dbReference>
<feature type="coiled-coil region" evidence="11">
    <location>
        <begin position="32"/>
        <end position="59"/>
    </location>
</feature>
<dbReference type="GO" id="GO:0006935">
    <property type="term" value="P:chemotaxis"/>
    <property type="evidence" value="ECO:0007669"/>
    <property type="project" value="UniProtKB-KW"/>
</dbReference>
<protein>
    <recommendedName>
        <fullName evidence="3">Flagellar FliJ protein</fullName>
    </recommendedName>
</protein>
<name>A0A1F4S7B6_UNCSA</name>
<keyword evidence="11" id="KW-0175">Coiled coil</keyword>
<keyword evidence="8" id="KW-0653">Protein transport</keyword>
<feature type="coiled-coil region" evidence="11">
    <location>
        <begin position="86"/>
        <end position="123"/>
    </location>
</feature>
<evidence type="ECO:0000313" key="13">
    <source>
        <dbReference type="Proteomes" id="UP000177905"/>
    </source>
</evidence>
<keyword evidence="5" id="KW-1003">Cell membrane</keyword>
<evidence type="ECO:0000256" key="3">
    <source>
        <dbReference type="ARBA" id="ARBA00020392"/>
    </source>
</evidence>
<evidence type="ECO:0000256" key="4">
    <source>
        <dbReference type="ARBA" id="ARBA00022448"/>
    </source>
</evidence>
<organism evidence="12 13">
    <name type="scientific">candidate division WOR-1 bacterium RIFOXYB2_FULL_36_35</name>
    <dbReference type="NCBI Taxonomy" id="1802578"/>
    <lineage>
        <taxon>Bacteria</taxon>
        <taxon>Bacillati</taxon>
        <taxon>Saganbacteria</taxon>
    </lineage>
</organism>
<dbReference type="InterPro" id="IPR053716">
    <property type="entry name" value="Flag_assembly_chemotaxis_eff"/>
</dbReference>
<evidence type="ECO:0000256" key="5">
    <source>
        <dbReference type="ARBA" id="ARBA00022475"/>
    </source>
</evidence>
<evidence type="ECO:0000313" key="12">
    <source>
        <dbReference type="EMBL" id="OGC16314.1"/>
    </source>
</evidence>
<comment type="similarity">
    <text evidence="2">Belongs to the FliJ family.</text>
</comment>
<dbReference type="GO" id="GO:0005886">
    <property type="term" value="C:plasma membrane"/>
    <property type="evidence" value="ECO:0007669"/>
    <property type="project" value="UniProtKB-SubCell"/>
</dbReference>
<dbReference type="GO" id="GO:0044781">
    <property type="term" value="P:bacterial-type flagellum organization"/>
    <property type="evidence" value="ECO:0007669"/>
    <property type="project" value="UniProtKB-KW"/>
</dbReference>
<dbReference type="InterPro" id="IPR012823">
    <property type="entry name" value="Flagell_FliJ"/>
</dbReference>
<evidence type="ECO:0000256" key="7">
    <source>
        <dbReference type="ARBA" id="ARBA00022795"/>
    </source>
</evidence>
<dbReference type="GO" id="GO:0009288">
    <property type="term" value="C:bacterial-type flagellum"/>
    <property type="evidence" value="ECO:0007669"/>
    <property type="project" value="InterPro"/>
</dbReference>
<keyword evidence="6" id="KW-0145">Chemotaxis</keyword>
<dbReference type="Gene3D" id="1.10.287.1700">
    <property type="match status" value="1"/>
</dbReference>
<keyword evidence="10" id="KW-1006">Bacterial flagellum protein export</keyword>